<evidence type="ECO:0000313" key="1">
    <source>
        <dbReference type="EMBL" id="KAH1165723.1"/>
    </source>
</evidence>
<keyword evidence="2" id="KW-1185">Reference proteome</keyword>
<dbReference type="Proteomes" id="UP000827986">
    <property type="component" value="Unassembled WGS sequence"/>
</dbReference>
<dbReference type="AlphaFoldDB" id="A0A9D3WSC4"/>
<gene>
    <name evidence="1" type="ORF">KIL84_023282</name>
</gene>
<accession>A0A9D3WSC4</accession>
<evidence type="ECO:0000313" key="2">
    <source>
        <dbReference type="Proteomes" id="UP000827986"/>
    </source>
</evidence>
<organism evidence="1 2">
    <name type="scientific">Mauremys mutica</name>
    <name type="common">yellowpond turtle</name>
    <dbReference type="NCBI Taxonomy" id="74926"/>
    <lineage>
        <taxon>Eukaryota</taxon>
        <taxon>Metazoa</taxon>
        <taxon>Chordata</taxon>
        <taxon>Craniata</taxon>
        <taxon>Vertebrata</taxon>
        <taxon>Euteleostomi</taxon>
        <taxon>Archelosauria</taxon>
        <taxon>Testudinata</taxon>
        <taxon>Testudines</taxon>
        <taxon>Cryptodira</taxon>
        <taxon>Durocryptodira</taxon>
        <taxon>Testudinoidea</taxon>
        <taxon>Geoemydidae</taxon>
        <taxon>Geoemydinae</taxon>
        <taxon>Mauremys</taxon>
    </lineage>
</organism>
<dbReference type="EMBL" id="JAHDVG010000488">
    <property type="protein sequence ID" value="KAH1165723.1"/>
    <property type="molecule type" value="Genomic_DNA"/>
</dbReference>
<reference evidence="1" key="1">
    <citation type="submission" date="2021-09" db="EMBL/GenBank/DDBJ databases">
        <title>The genome of Mauremys mutica provides insights into the evolution of semi-aquatic lifestyle.</title>
        <authorList>
            <person name="Gong S."/>
            <person name="Gao Y."/>
        </authorList>
    </citation>
    <scope>NUCLEOTIDE SEQUENCE</scope>
    <source>
        <strain evidence="1">MM-2020</strain>
        <tissue evidence="1">Muscle</tissue>
    </source>
</reference>
<name>A0A9D3WSC4_9SAUR</name>
<comment type="caution">
    <text evidence="1">The sequence shown here is derived from an EMBL/GenBank/DDBJ whole genome shotgun (WGS) entry which is preliminary data.</text>
</comment>
<protein>
    <submittedName>
        <fullName evidence="1">Uncharacterized protein</fullName>
    </submittedName>
</protein>
<proteinExistence type="predicted"/>
<sequence length="99" mass="11502">MQVVQTGRPQLLDTLTIKIQHVKHWVKAMLITLESSFKGRKWARSQGRYRYGKRSVSVVELLAVGESCHKDKRLNLSHSAHGRSQQDYLHEVSSFWSRL</sequence>